<dbReference type="AlphaFoldDB" id="A0A5B9QJ36"/>
<evidence type="ECO:0000313" key="4">
    <source>
        <dbReference type="Proteomes" id="UP000323917"/>
    </source>
</evidence>
<evidence type="ECO:0000256" key="1">
    <source>
        <dbReference type="SAM" id="MobiDB-lite"/>
    </source>
</evidence>
<sequence length="131" mass="14238" precursor="true">MLRHHLFLGLTVLLLAVGCAEADPTRQVEGKVTYQGKLLEHGLLSFFPDGARPVNASISTSGTYQVQLLPGDYQVIVNAPPKLPDDFKEGDPLPPPDPNALPVKYSRQQSSGLTATVQMQEGPQTLDFELK</sequence>
<accession>A0A5B9QJ36</accession>
<feature type="region of interest" description="Disordered" evidence="1">
    <location>
        <begin position="81"/>
        <end position="131"/>
    </location>
</feature>
<evidence type="ECO:0000313" key="3">
    <source>
        <dbReference type="EMBL" id="QEG37545.1"/>
    </source>
</evidence>
<evidence type="ECO:0008006" key="5">
    <source>
        <dbReference type="Google" id="ProtNLM"/>
    </source>
</evidence>
<dbReference type="RefSeq" id="WP_168205447.1">
    <property type="nucleotide sequence ID" value="NZ_CP042913.1"/>
</dbReference>
<feature type="compositionally biased region" description="Polar residues" evidence="1">
    <location>
        <begin position="106"/>
        <end position="123"/>
    </location>
</feature>
<keyword evidence="4" id="KW-1185">Reference proteome</keyword>
<keyword evidence="2" id="KW-0732">Signal</keyword>
<dbReference type="KEGG" id="bgok:Pr1d_48910"/>
<evidence type="ECO:0000256" key="2">
    <source>
        <dbReference type="SAM" id="SignalP"/>
    </source>
</evidence>
<dbReference type="PROSITE" id="PS51257">
    <property type="entry name" value="PROKAR_LIPOPROTEIN"/>
    <property type="match status" value="1"/>
</dbReference>
<protein>
    <recommendedName>
        <fullName evidence="5">Carboxypeptidase regulatory-like domain-containing protein</fullName>
    </recommendedName>
</protein>
<feature type="chain" id="PRO_5022689995" description="Carboxypeptidase regulatory-like domain-containing protein" evidence="2">
    <location>
        <begin position="23"/>
        <end position="131"/>
    </location>
</feature>
<feature type="signal peptide" evidence="2">
    <location>
        <begin position="1"/>
        <end position="22"/>
    </location>
</feature>
<organism evidence="3 4">
    <name type="scientific">Bythopirellula goksoeyrii</name>
    <dbReference type="NCBI Taxonomy" id="1400387"/>
    <lineage>
        <taxon>Bacteria</taxon>
        <taxon>Pseudomonadati</taxon>
        <taxon>Planctomycetota</taxon>
        <taxon>Planctomycetia</taxon>
        <taxon>Pirellulales</taxon>
        <taxon>Lacipirellulaceae</taxon>
        <taxon>Bythopirellula</taxon>
    </lineage>
</organism>
<reference evidence="3 4" key="1">
    <citation type="submission" date="2019-08" db="EMBL/GenBank/DDBJ databases">
        <title>Deep-cultivation of Planctomycetes and their phenomic and genomic characterization uncovers novel biology.</title>
        <authorList>
            <person name="Wiegand S."/>
            <person name="Jogler M."/>
            <person name="Boedeker C."/>
            <person name="Pinto D."/>
            <person name="Vollmers J."/>
            <person name="Rivas-Marin E."/>
            <person name="Kohn T."/>
            <person name="Peeters S.H."/>
            <person name="Heuer A."/>
            <person name="Rast P."/>
            <person name="Oberbeckmann S."/>
            <person name="Bunk B."/>
            <person name="Jeske O."/>
            <person name="Meyerdierks A."/>
            <person name="Storesund J.E."/>
            <person name="Kallscheuer N."/>
            <person name="Luecker S."/>
            <person name="Lage O.M."/>
            <person name="Pohl T."/>
            <person name="Merkel B.J."/>
            <person name="Hornburger P."/>
            <person name="Mueller R.-W."/>
            <person name="Bruemmer F."/>
            <person name="Labrenz M."/>
            <person name="Spormann A.M."/>
            <person name="Op den Camp H."/>
            <person name="Overmann J."/>
            <person name="Amann R."/>
            <person name="Jetten M.S.M."/>
            <person name="Mascher T."/>
            <person name="Medema M.H."/>
            <person name="Devos D.P."/>
            <person name="Kaster A.-K."/>
            <person name="Ovreas L."/>
            <person name="Rohde M."/>
            <person name="Galperin M.Y."/>
            <person name="Jogler C."/>
        </authorList>
    </citation>
    <scope>NUCLEOTIDE SEQUENCE [LARGE SCALE GENOMIC DNA]</scope>
    <source>
        <strain evidence="3 4">Pr1d</strain>
    </source>
</reference>
<name>A0A5B9QJ36_9BACT</name>
<dbReference type="Proteomes" id="UP000323917">
    <property type="component" value="Chromosome"/>
</dbReference>
<proteinExistence type="predicted"/>
<dbReference type="EMBL" id="CP042913">
    <property type="protein sequence ID" value="QEG37545.1"/>
    <property type="molecule type" value="Genomic_DNA"/>
</dbReference>
<gene>
    <name evidence="3" type="ORF">Pr1d_48910</name>
</gene>